<dbReference type="KEGG" id="caul:KCG34_13965"/>
<protein>
    <submittedName>
        <fullName evidence="3">Glutathione S-transferase C-terminal domain-containing protein</fullName>
    </submittedName>
</protein>
<dbReference type="SFLD" id="SFLDS00019">
    <property type="entry name" value="Glutathione_Transferase_(cytos"/>
    <property type="match status" value="1"/>
</dbReference>
<dbReference type="InterPro" id="IPR033468">
    <property type="entry name" value="Metaxin_GST"/>
</dbReference>
<dbReference type="CDD" id="cd03080">
    <property type="entry name" value="GST_N_Metaxin_like"/>
    <property type="match status" value="1"/>
</dbReference>
<organism evidence="3 4">
    <name type="scientific">Phenylobacterium montanum</name>
    <dbReference type="NCBI Taxonomy" id="2823693"/>
    <lineage>
        <taxon>Bacteria</taxon>
        <taxon>Pseudomonadati</taxon>
        <taxon>Pseudomonadota</taxon>
        <taxon>Alphaproteobacteria</taxon>
        <taxon>Caulobacterales</taxon>
        <taxon>Caulobacteraceae</taxon>
        <taxon>Phenylobacterium</taxon>
    </lineage>
</organism>
<dbReference type="AlphaFoldDB" id="A0A975ISZ7"/>
<proteinExistence type="predicted"/>
<dbReference type="InterPro" id="IPR036282">
    <property type="entry name" value="Glutathione-S-Trfase_C_sf"/>
</dbReference>
<dbReference type="Pfam" id="PF17172">
    <property type="entry name" value="GST_N_4"/>
    <property type="match status" value="1"/>
</dbReference>
<dbReference type="Proteomes" id="UP000676409">
    <property type="component" value="Chromosome"/>
</dbReference>
<dbReference type="Pfam" id="PF17171">
    <property type="entry name" value="GST_C_6"/>
    <property type="match status" value="1"/>
</dbReference>
<dbReference type="SFLD" id="SFLDG01200">
    <property type="entry name" value="SUF1.1"/>
    <property type="match status" value="1"/>
</dbReference>
<evidence type="ECO:0000313" key="4">
    <source>
        <dbReference type="Proteomes" id="UP000676409"/>
    </source>
</evidence>
<dbReference type="InterPro" id="IPR036249">
    <property type="entry name" value="Thioredoxin-like_sf"/>
</dbReference>
<dbReference type="RefSeq" id="WP_211936257.1">
    <property type="nucleotide sequence ID" value="NZ_CP073078.1"/>
</dbReference>
<dbReference type="EMBL" id="CP073078">
    <property type="protein sequence ID" value="QUD86205.1"/>
    <property type="molecule type" value="Genomic_DNA"/>
</dbReference>
<dbReference type="InterPro" id="IPR026928">
    <property type="entry name" value="FAX/IsoI-like"/>
</dbReference>
<reference evidence="3" key="1">
    <citation type="submission" date="2021-04" db="EMBL/GenBank/DDBJ databases">
        <title>The complete genome sequence of Caulobacter sp. S6.</title>
        <authorList>
            <person name="Tang Y."/>
            <person name="Ouyang W."/>
            <person name="Liu Q."/>
            <person name="Huang B."/>
            <person name="Guo Z."/>
            <person name="Lei P."/>
        </authorList>
    </citation>
    <scope>NUCLEOTIDE SEQUENCE</scope>
    <source>
        <strain evidence="3">S6</strain>
    </source>
</reference>
<accession>A0A975ISZ7</accession>
<dbReference type="PANTHER" id="PTHR12289:SF41">
    <property type="entry name" value="FAILED AXON CONNECTIONS-RELATED"/>
    <property type="match status" value="1"/>
</dbReference>
<dbReference type="InterPro" id="IPR050931">
    <property type="entry name" value="Mito_Protein_Transport_Metaxin"/>
</dbReference>
<dbReference type="InterPro" id="IPR012336">
    <property type="entry name" value="Thioredoxin-like_fold"/>
</dbReference>
<sequence length="234" mass="25898">MITLYTFGTNFGLPDPSPFVLKTEVQLKMAGLDYRSQLGGLPTAPKGKLPYIDDDGVVVADSVFIRAYLEKTYGIDFDAGVSPGRRALAWTVERMVEDHLYFVMLHARWTDDENFAKGPAHFFDAVPEPMREEVRRQARERVAQNLHGQGLGRHSPEEIGDVAARSIAALSELLGGLPYLGGEKPCGADASLFGLLAGVMTPLFDTSIRRAALSHDNLVAYERRMMAQYYPEFA</sequence>
<evidence type="ECO:0000313" key="3">
    <source>
        <dbReference type="EMBL" id="QUD86205.1"/>
    </source>
</evidence>
<gene>
    <name evidence="3" type="ORF">KCG34_13965</name>
</gene>
<feature type="domain" description="Thioredoxin-like fold" evidence="2">
    <location>
        <begin position="18"/>
        <end position="114"/>
    </location>
</feature>
<evidence type="ECO:0000259" key="1">
    <source>
        <dbReference type="Pfam" id="PF17171"/>
    </source>
</evidence>
<dbReference type="SUPFAM" id="SSF47616">
    <property type="entry name" value="GST C-terminal domain-like"/>
    <property type="match status" value="1"/>
</dbReference>
<name>A0A975ISZ7_9CAUL</name>
<dbReference type="Gene3D" id="3.40.30.10">
    <property type="entry name" value="Glutaredoxin"/>
    <property type="match status" value="1"/>
</dbReference>
<dbReference type="PANTHER" id="PTHR12289">
    <property type="entry name" value="METAXIN RELATED"/>
    <property type="match status" value="1"/>
</dbReference>
<feature type="domain" description="Metaxin glutathione S-transferase" evidence="1">
    <location>
        <begin position="164"/>
        <end position="225"/>
    </location>
</feature>
<dbReference type="InterPro" id="IPR040079">
    <property type="entry name" value="Glutathione_S-Trfase"/>
</dbReference>
<dbReference type="SFLD" id="SFLDG01180">
    <property type="entry name" value="SUF1"/>
    <property type="match status" value="1"/>
</dbReference>
<dbReference type="Gene3D" id="1.20.1050.10">
    <property type="match status" value="1"/>
</dbReference>
<evidence type="ECO:0000259" key="2">
    <source>
        <dbReference type="Pfam" id="PF17172"/>
    </source>
</evidence>
<keyword evidence="4" id="KW-1185">Reference proteome</keyword>
<dbReference type="SUPFAM" id="SSF52833">
    <property type="entry name" value="Thioredoxin-like"/>
    <property type="match status" value="1"/>
</dbReference>